<keyword evidence="4 10" id="KW-0645">Protease</keyword>
<name>F4SAF7_MELLP</name>
<keyword evidence="13" id="KW-1185">Reference proteome</keyword>
<evidence type="ECO:0000256" key="8">
    <source>
        <dbReference type="ARBA" id="ARBA00023049"/>
    </source>
</evidence>
<comment type="function">
    <text evidence="9">Cleaves proteins, imported into the mitochondrion, to their mature size. While most mitochondrial precursor proteins are processed to the mature form in one step by mitochondrial processing peptidase (MPP), the sequential cleavage by MIP of an octapeptide after initial processing by MPP is a required step for a subgroup of nuclear-encoded precursor proteins destined for the matrix or the inner membrane.</text>
</comment>
<reference evidence="13" key="1">
    <citation type="journal article" date="2011" name="Proc. Natl. Acad. Sci. U.S.A.">
        <title>Obligate biotrophy features unraveled by the genomic analysis of rust fungi.</title>
        <authorList>
            <person name="Duplessis S."/>
            <person name="Cuomo C.A."/>
            <person name="Lin Y.-C."/>
            <person name="Aerts A."/>
            <person name="Tisserant E."/>
            <person name="Veneault-Fourrey C."/>
            <person name="Joly D.L."/>
            <person name="Hacquard S."/>
            <person name="Amselem J."/>
            <person name="Cantarel B.L."/>
            <person name="Chiu R."/>
            <person name="Coutinho P.M."/>
            <person name="Feau N."/>
            <person name="Field M."/>
            <person name="Frey P."/>
            <person name="Gelhaye E."/>
            <person name="Goldberg J."/>
            <person name="Grabherr M.G."/>
            <person name="Kodira C.D."/>
            <person name="Kohler A."/>
            <person name="Kuees U."/>
            <person name="Lindquist E.A."/>
            <person name="Lucas S.M."/>
            <person name="Mago R."/>
            <person name="Mauceli E."/>
            <person name="Morin E."/>
            <person name="Murat C."/>
            <person name="Pangilinan J.L."/>
            <person name="Park R."/>
            <person name="Pearson M."/>
            <person name="Quesneville H."/>
            <person name="Rouhier N."/>
            <person name="Sakthikumar S."/>
            <person name="Salamov A.A."/>
            <person name="Schmutz J."/>
            <person name="Selles B."/>
            <person name="Shapiro H."/>
            <person name="Tanguay P."/>
            <person name="Tuskan G.A."/>
            <person name="Henrissat B."/>
            <person name="Van de Peer Y."/>
            <person name="Rouze P."/>
            <person name="Ellis J.G."/>
            <person name="Dodds P.N."/>
            <person name="Schein J.E."/>
            <person name="Zhong S."/>
            <person name="Hamelin R.C."/>
            <person name="Grigoriev I.V."/>
            <person name="Szabo L.J."/>
            <person name="Martin F."/>
        </authorList>
    </citation>
    <scope>NUCLEOTIDE SEQUENCE [LARGE SCALE GENOMIC DNA]</scope>
    <source>
        <strain evidence="13">98AG31 / pathotype 3-4-7</strain>
    </source>
</reference>
<dbReference type="PANTHER" id="PTHR11804">
    <property type="entry name" value="PROTEASE M3 THIMET OLIGOPEPTIDASE-RELATED"/>
    <property type="match status" value="1"/>
</dbReference>
<dbReference type="GO" id="GO:0004222">
    <property type="term" value="F:metalloendopeptidase activity"/>
    <property type="evidence" value="ECO:0007669"/>
    <property type="project" value="EnsemblFungi"/>
</dbReference>
<keyword evidence="5 10" id="KW-0479">Metal-binding</keyword>
<dbReference type="OrthoDB" id="534666at2759"/>
<dbReference type="RefSeq" id="XP_007418334.1">
    <property type="nucleotide sequence ID" value="XM_007418272.1"/>
</dbReference>
<dbReference type="STRING" id="747676.F4SAF7"/>
<dbReference type="GO" id="GO:0046872">
    <property type="term" value="F:metal ion binding"/>
    <property type="evidence" value="ECO:0007669"/>
    <property type="project" value="UniProtKB-UniRule"/>
</dbReference>
<dbReference type="GO" id="GO:0005758">
    <property type="term" value="C:mitochondrial intermembrane space"/>
    <property type="evidence" value="ECO:0007669"/>
    <property type="project" value="EnsemblFungi"/>
</dbReference>
<comment type="subcellular location">
    <subcellularLocation>
        <location evidence="1">Cytoplasm</location>
    </subcellularLocation>
</comment>
<dbReference type="FunFam" id="1.20.1050.40:FF:000001">
    <property type="entry name" value="Thimet oligopeptidase 1"/>
    <property type="match status" value="1"/>
</dbReference>
<evidence type="ECO:0000256" key="3">
    <source>
        <dbReference type="ARBA" id="ARBA00022490"/>
    </source>
</evidence>
<dbReference type="Proteomes" id="UP000001072">
    <property type="component" value="Unassembled WGS sequence"/>
</dbReference>
<keyword evidence="6 10" id="KW-0378">Hydrolase</keyword>
<dbReference type="GO" id="GO:0006508">
    <property type="term" value="P:proteolysis"/>
    <property type="evidence" value="ECO:0007669"/>
    <property type="project" value="UniProtKB-KW"/>
</dbReference>
<dbReference type="Pfam" id="PF01432">
    <property type="entry name" value="Peptidase_M3"/>
    <property type="match status" value="1"/>
</dbReference>
<evidence type="ECO:0000313" key="12">
    <source>
        <dbReference type="EMBL" id="EGF98380.1"/>
    </source>
</evidence>
<dbReference type="PANTHER" id="PTHR11804:SF84">
    <property type="entry name" value="SACCHAROLYSIN"/>
    <property type="match status" value="1"/>
</dbReference>
<comment type="cofactor">
    <cofactor evidence="10">
        <name>Zn(2+)</name>
        <dbReference type="ChEBI" id="CHEBI:29105"/>
    </cofactor>
    <text evidence="10">Binds 1 zinc ion.</text>
</comment>
<dbReference type="HOGENOM" id="CLU_001805_1_2_1"/>
<dbReference type="Gene3D" id="3.40.390.10">
    <property type="entry name" value="Collagenase (Catalytic Domain)"/>
    <property type="match status" value="1"/>
</dbReference>
<proteinExistence type="inferred from homology"/>
<dbReference type="GO" id="GO:0005794">
    <property type="term" value="C:Golgi apparatus"/>
    <property type="evidence" value="ECO:0007669"/>
    <property type="project" value="EnsemblFungi"/>
</dbReference>
<dbReference type="InParanoid" id="F4SAF7"/>
<evidence type="ECO:0000256" key="9">
    <source>
        <dbReference type="ARBA" id="ARBA00025208"/>
    </source>
</evidence>
<dbReference type="VEuPathDB" id="FungiDB:MELLADRAFT_51026"/>
<feature type="domain" description="Peptidase M3A/M3B catalytic" evidence="11">
    <location>
        <begin position="217"/>
        <end position="672"/>
    </location>
</feature>
<dbReference type="KEGG" id="mlr:MELLADRAFT_51026"/>
<organism evidence="13">
    <name type="scientific">Melampsora larici-populina (strain 98AG31 / pathotype 3-4-7)</name>
    <name type="common">Poplar leaf rust fungus</name>
    <dbReference type="NCBI Taxonomy" id="747676"/>
    <lineage>
        <taxon>Eukaryota</taxon>
        <taxon>Fungi</taxon>
        <taxon>Dikarya</taxon>
        <taxon>Basidiomycota</taxon>
        <taxon>Pucciniomycotina</taxon>
        <taxon>Pucciniomycetes</taxon>
        <taxon>Pucciniales</taxon>
        <taxon>Melampsoraceae</taxon>
        <taxon>Melampsora</taxon>
    </lineage>
</organism>
<evidence type="ECO:0000256" key="7">
    <source>
        <dbReference type="ARBA" id="ARBA00022833"/>
    </source>
</evidence>
<accession>F4SAF7</accession>
<dbReference type="InterPro" id="IPR045090">
    <property type="entry name" value="Pept_M3A_M3B"/>
</dbReference>
<dbReference type="InterPro" id="IPR024079">
    <property type="entry name" value="MetalloPept_cat_dom_sf"/>
</dbReference>
<dbReference type="Gene3D" id="1.20.1050.40">
    <property type="entry name" value="Endopeptidase. Chain P, domain 1"/>
    <property type="match status" value="1"/>
</dbReference>
<sequence>MNIPKPPQPAPVWNHTATEIESIVKDTIEKSRKVMNRIGSLSPGDCTFDSVARPLADDDAAVANGEMLTFYQYVSPDESVRNAAVEADKLLTEYGIEVSSRMDVYKALLAAQKATDLSSLDPESKRLLDRLILERTRFGLDLEEKDRLQFGELRKEISNLAIDFSKNQNEETGKIWFTPEELEGVPDDILSGFTKSDDGKLAMTFKTPDYVPVIKFAKNPLTRKRAFEGYENRTAMNVPIMNKILSLRREAAHILKKDNWASYILEPKMAYDVNAVNEFLKDLRHKITPIALKERDTLLELKRKEVEELKLKTDPNKLYIWDFRYYDRLYAEKTLDLKEDLVKEYFPVSVVVNVILETYQSLLSVKFFQVKDAKTWYPNASQWAVWDATAIEDGSANQGNGFLGYMHLDIEPRENKYGHAAVWGLIPGYLKADGTRNYPVAAMVANLAKETPQKPALLSHDDVVTFFHEMGHAFHQLCSKTKYARFHGTAVARDFVEAPSQMLENWCWTESQLSRMSRHYKRPDEKLPKELIKKIIASRDLNSGLTNLRQLFFGMLDMHVHTAPEADEDLTKTWCEMRKEISLVDDEGEYTPGQSTFGHIAGGYDAGYYGYLYSQSFSADMFAEIFEADPMSPKSGHQYRKEILEPGGSRDEMDSLKAFLGREPNNEAFLKRLLGHHNK</sequence>
<evidence type="ECO:0000256" key="6">
    <source>
        <dbReference type="ARBA" id="ARBA00022801"/>
    </source>
</evidence>
<dbReference type="GO" id="GO:0006518">
    <property type="term" value="P:peptide metabolic process"/>
    <property type="evidence" value="ECO:0007669"/>
    <property type="project" value="TreeGrafter"/>
</dbReference>
<dbReference type="InterPro" id="IPR001567">
    <property type="entry name" value="Pept_M3A_M3B_dom"/>
</dbReference>
<keyword evidence="7 10" id="KW-0862">Zinc</keyword>
<evidence type="ECO:0000259" key="11">
    <source>
        <dbReference type="Pfam" id="PF01432"/>
    </source>
</evidence>
<dbReference type="Gene3D" id="1.10.1370.10">
    <property type="entry name" value="Neurolysin, domain 3"/>
    <property type="match status" value="1"/>
</dbReference>
<evidence type="ECO:0000256" key="1">
    <source>
        <dbReference type="ARBA" id="ARBA00004496"/>
    </source>
</evidence>
<dbReference type="InterPro" id="IPR024080">
    <property type="entry name" value="Neurolysin/TOP_N"/>
</dbReference>
<dbReference type="GeneID" id="18928763"/>
<keyword evidence="3" id="KW-0963">Cytoplasm</keyword>
<dbReference type="eggNOG" id="KOG2089">
    <property type="taxonomic scope" value="Eukaryota"/>
</dbReference>
<comment type="similarity">
    <text evidence="2 10">Belongs to the peptidase M3 family.</text>
</comment>
<evidence type="ECO:0000256" key="10">
    <source>
        <dbReference type="RuleBase" id="RU003435"/>
    </source>
</evidence>
<evidence type="ECO:0000256" key="2">
    <source>
        <dbReference type="ARBA" id="ARBA00006040"/>
    </source>
</evidence>
<protein>
    <submittedName>
        <fullName evidence="12">Metallopeptidase MepB</fullName>
    </submittedName>
</protein>
<dbReference type="AlphaFoldDB" id="F4SAF7"/>
<gene>
    <name evidence="12" type="ORF">MELLADRAFT_51026</name>
</gene>
<dbReference type="FunFam" id="3.40.390.10:FF:000006">
    <property type="entry name" value="Thimet oligopeptidase 1"/>
    <property type="match status" value="1"/>
</dbReference>
<dbReference type="EMBL" id="GL883177">
    <property type="protein sequence ID" value="EGF98380.1"/>
    <property type="molecule type" value="Genomic_DNA"/>
</dbReference>
<evidence type="ECO:0000256" key="4">
    <source>
        <dbReference type="ARBA" id="ARBA00022670"/>
    </source>
</evidence>
<keyword evidence="8 10" id="KW-0482">Metalloprotease</keyword>
<evidence type="ECO:0000256" key="5">
    <source>
        <dbReference type="ARBA" id="ARBA00022723"/>
    </source>
</evidence>
<dbReference type="SUPFAM" id="SSF55486">
    <property type="entry name" value="Metalloproteases ('zincins'), catalytic domain"/>
    <property type="match status" value="1"/>
</dbReference>
<dbReference type="GO" id="GO:0000324">
    <property type="term" value="C:fungal-type vacuole"/>
    <property type="evidence" value="ECO:0007669"/>
    <property type="project" value="EnsemblFungi"/>
</dbReference>
<dbReference type="CDD" id="cd06455">
    <property type="entry name" value="M3A_TOP"/>
    <property type="match status" value="1"/>
</dbReference>
<dbReference type="InterPro" id="IPR024077">
    <property type="entry name" value="Neurolysin/TOP_dom2"/>
</dbReference>
<evidence type="ECO:0000313" key="13">
    <source>
        <dbReference type="Proteomes" id="UP000001072"/>
    </source>
</evidence>